<feature type="compositionally biased region" description="Basic and acidic residues" evidence="3">
    <location>
        <begin position="229"/>
        <end position="250"/>
    </location>
</feature>
<feature type="region of interest" description="Disordered" evidence="3">
    <location>
        <begin position="687"/>
        <end position="762"/>
    </location>
</feature>
<dbReference type="PROSITE" id="PS50961">
    <property type="entry name" value="HTH_LA"/>
    <property type="match status" value="1"/>
</dbReference>
<evidence type="ECO:0000259" key="4">
    <source>
        <dbReference type="PROSITE" id="PS50961"/>
    </source>
</evidence>
<dbReference type="InterPro" id="IPR006630">
    <property type="entry name" value="La_HTH"/>
</dbReference>
<dbReference type="GO" id="GO:0003723">
    <property type="term" value="F:RNA binding"/>
    <property type="evidence" value="ECO:0007669"/>
    <property type="project" value="UniProtKB-UniRule"/>
</dbReference>
<dbReference type="Proteomes" id="UP001187682">
    <property type="component" value="Unassembled WGS sequence"/>
</dbReference>
<feature type="compositionally biased region" description="Polar residues" evidence="3">
    <location>
        <begin position="369"/>
        <end position="383"/>
    </location>
</feature>
<protein>
    <recommendedName>
        <fullName evidence="4">HTH La-type RNA-binding domain-containing protein</fullName>
    </recommendedName>
</protein>
<feature type="compositionally biased region" description="Polar residues" evidence="3">
    <location>
        <begin position="455"/>
        <end position="473"/>
    </location>
</feature>
<evidence type="ECO:0000256" key="3">
    <source>
        <dbReference type="SAM" id="MobiDB-lite"/>
    </source>
</evidence>
<dbReference type="GO" id="GO:0010494">
    <property type="term" value="C:cytoplasmic stress granule"/>
    <property type="evidence" value="ECO:0007669"/>
    <property type="project" value="TreeGrafter"/>
</dbReference>
<feature type="region of interest" description="Disordered" evidence="3">
    <location>
        <begin position="80"/>
        <end position="510"/>
    </location>
</feature>
<evidence type="ECO:0000313" key="6">
    <source>
        <dbReference type="Proteomes" id="UP001187682"/>
    </source>
</evidence>
<accession>A0AAE8MQW9</accession>
<name>A0AAE8MQW9_9PEZI</name>
<dbReference type="GO" id="GO:0005829">
    <property type="term" value="C:cytosol"/>
    <property type="evidence" value="ECO:0007669"/>
    <property type="project" value="TreeGrafter"/>
</dbReference>
<dbReference type="PANTHER" id="PTHR22792:SF132">
    <property type="entry name" value="LA-RELATED PROTEIN 1"/>
    <property type="match status" value="1"/>
</dbReference>
<feature type="compositionally biased region" description="Polar residues" evidence="3">
    <location>
        <begin position="437"/>
        <end position="447"/>
    </location>
</feature>
<dbReference type="AlphaFoldDB" id="A0AAE8MQW9"/>
<organism evidence="5 6">
    <name type="scientific">Cephalotrichum gorgonifer</name>
    <dbReference type="NCBI Taxonomy" id="2041049"/>
    <lineage>
        <taxon>Eukaryota</taxon>
        <taxon>Fungi</taxon>
        <taxon>Dikarya</taxon>
        <taxon>Ascomycota</taxon>
        <taxon>Pezizomycotina</taxon>
        <taxon>Sordariomycetes</taxon>
        <taxon>Hypocreomycetidae</taxon>
        <taxon>Microascales</taxon>
        <taxon>Microascaceae</taxon>
        <taxon>Cephalotrichum</taxon>
    </lineage>
</organism>
<feature type="compositionally biased region" description="Basic and acidic residues" evidence="3">
    <location>
        <begin position="384"/>
        <end position="396"/>
    </location>
</feature>
<feature type="domain" description="HTH La-type RNA-binding" evidence="4">
    <location>
        <begin position="534"/>
        <end position="629"/>
    </location>
</feature>
<feature type="compositionally biased region" description="Polar residues" evidence="3">
    <location>
        <begin position="702"/>
        <end position="716"/>
    </location>
</feature>
<evidence type="ECO:0000256" key="1">
    <source>
        <dbReference type="ARBA" id="ARBA00022884"/>
    </source>
</evidence>
<dbReference type="InterPro" id="IPR036390">
    <property type="entry name" value="WH_DNA-bd_sf"/>
</dbReference>
<feature type="compositionally biased region" description="Low complexity" evidence="3">
    <location>
        <begin position="490"/>
        <end position="504"/>
    </location>
</feature>
<dbReference type="SUPFAM" id="SSF46785">
    <property type="entry name" value="Winged helix' DNA-binding domain"/>
    <property type="match status" value="1"/>
</dbReference>
<keyword evidence="1 2" id="KW-0694">RNA-binding</keyword>
<feature type="compositionally biased region" description="Polar residues" evidence="3">
    <location>
        <begin position="738"/>
        <end position="762"/>
    </location>
</feature>
<feature type="compositionally biased region" description="Basic and acidic residues" evidence="3">
    <location>
        <begin position="404"/>
        <end position="426"/>
    </location>
</feature>
<comment type="caution">
    <text evidence="5">The sequence shown here is derived from an EMBL/GenBank/DDBJ whole genome shotgun (WGS) entry which is preliminary data.</text>
</comment>
<evidence type="ECO:0000313" key="5">
    <source>
        <dbReference type="EMBL" id="SPN97804.1"/>
    </source>
</evidence>
<dbReference type="CDD" id="cd07323">
    <property type="entry name" value="LAM"/>
    <property type="match status" value="1"/>
</dbReference>
<reference evidence="5" key="1">
    <citation type="submission" date="2018-03" db="EMBL/GenBank/DDBJ databases">
        <authorList>
            <person name="Guldener U."/>
        </authorList>
    </citation>
    <scope>NUCLEOTIDE SEQUENCE</scope>
</reference>
<dbReference type="InterPro" id="IPR045180">
    <property type="entry name" value="La_dom_prot"/>
</dbReference>
<dbReference type="SMART" id="SM00715">
    <property type="entry name" value="LA"/>
    <property type="match status" value="1"/>
</dbReference>
<feature type="compositionally biased region" description="Low complexity" evidence="3">
    <location>
        <begin position="18"/>
        <end position="38"/>
    </location>
</feature>
<gene>
    <name evidence="5" type="ORF">DNG_01316</name>
</gene>
<feature type="compositionally biased region" description="Low complexity" evidence="3">
    <location>
        <begin position="128"/>
        <end position="142"/>
    </location>
</feature>
<dbReference type="Pfam" id="PF05383">
    <property type="entry name" value="La"/>
    <property type="match status" value="1"/>
</dbReference>
<dbReference type="EMBL" id="ONZQ02000001">
    <property type="protein sequence ID" value="SPN97804.1"/>
    <property type="molecule type" value="Genomic_DNA"/>
</dbReference>
<dbReference type="InterPro" id="IPR036388">
    <property type="entry name" value="WH-like_DNA-bd_sf"/>
</dbReference>
<keyword evidence="6" id="KW-1185">Reference proteome</keyword>
<dbReference type="GO" id="GO:0045727">
    <property type="term" value="P:positive regulation of translation"/>
    <property type="evidence" value="ECO:0007669"/>
    <property type="project" value="TreeGrafter"/>
</dbReference>
<proteinExistence type="predicted"/>
<dbReference type="PANTHER" id="PTHR22792">
    <property type="entry name" value="LUPUS LA PROTEIN-RELATED"/>
    <property type="match status" value="1"/>
</dbReference>
<feature type="compositionally biased region" description="Basic and acidic residues" evidence="3">
    <location>
        <begin position="162"/>
        <end position="174"/>
    </location>
</feature>
<evidence type="ECO:0000256" key="2">
    <source>
        <dbReference type="PROSITE-ProRule" id="PRU00332"/>
    </source>
</evidence>
<feature type="region of interest" description="Disordered" evidence="3">
    <location>
        <begin position="1"/>
        <end position="40"/>
    </location>
</feature>
<feature type="compositionally biased region" description="Polar residues" evidence="3">
    <location>
        <begin position="273"/>
        <end position="288"/>
    </location>
</feature>
<sequence length="762" mass="79923">MPTATFSYAQAAKGQKGLSGSTSPALSPSASSTPTTGAQDVQIKDGSLNDALAPAANARNDDLETIRDSKTEPIAAVKALSVSDASCTTHNDTIGSSGTSSSGSRRDDDTNSELSAQRSVKDARSHGSASKTSQSRQTSTSADSKRPRRERKPKGAANGAKNADKESDAAEGTKEAPAPPPKVELFEAPIPTVNPWQSTARKGAAANAGSQAKTVSDGPATNGLANHRRGGDGDASRKGEPKSDARRMTERPPGNDTAHWPTPDTANKEEVQQKSAETTPVQDDQSAQKGKVPKKDWVKMDFVPTVSFETPLPQHKGARPRGGARGGRDGAARGGHSANLAKDGEKGTGPSTGPAKVNGEVRDGPRDASATTAGSGTSVPPTSTKRDAPNFRDQRKQPVPTATRSKEAATNEQPRDKHENRGERTRGGPRARGNYHGATSQLNNQHTAFAGYPTNGASRQQNPYSPPIRQNQFNNYGSASSRGGRGGRAGSNAARASGPSNGNGRQAPSSVMTYDHSFHGASMMGYPQAPSPAFFFDPFLVSTLTAQLSWYFSVQNLCRDMFLRGNMDSQGFVPLALIAGFNRVSSLLQAAHDPVQYVRQACFASRDVEFVVGDDGVERLRTLNNPLHWVLPMEDRCDMARNAGPANFFAAGQQYPAHPGMVHGGFPAGAPAPMNAYAPPYGESQANTFASPVSPELVNGHSAGQGNEANQNTTLKATVPEFAPRNSVADNGKDSSAPAESQTETTASTVEVSNNAEVAASS</sequence>
<dbReference type="Gene3D" id="1.10.10.10">
    <property type="entry name" value="Winged helix-like DNA-binding domain superfamily/Winged helix DNA-binding domain"/>
    <property type="match status" value="1"/>
</dbReference>
<feature type="compositionally biased region" description="Polar residues" evidence="3">
    <location>
        <begin position="83"/>
        <end position="94"/>
    </location>
</feature>